<dbReference type="EMBL" id="JAJEQQ010000049">
    <property type="protein sequence ID" value="MCC2229319.1"/>
    <property type="molecule type" value="Genomic_DNA"/>
</dbReference>
<evidence type="ECO:0000313" key="3">
    <source>
        <dbReference type="Proteomes" id="UP001198612"/>
    </source>
</evidence>
<comment type="caution">
    <text evidence="2">The sequence shown here is derived from an EMBL/GenBank/DDBJ whole genome shotgun (WGS) entry which is preliminary data.</text>
</comment>
<gene>
    <name evidence="2" type="ORF">LKD40_16295</name>
</gene>
<name>A0AAW4WFL3_9FIRM</name>
<dbReference type="RefSeq" id="WP_227589177.1">
    <property type="nucleotide sequence ID" value="NZ_JAJEQQ010000049.1"/>
</dbReference>
<keyword evidence="3" id="KW-1185">Reference proteome</keyword>
<dbReference type="AlphaFoldDB" id="A0AAW4WFL3"/>
<keyword evidence="1" id="KW-1133">Transmembrane helix</keyword>
<organism evidence="2 3">
    <name type="scientific">Blautia fusiformis</name>
    <dbReference type="NCBI Taxonomy" id="2881264"/>
    <lineage>
        <taxon>Bacteria</taxon>
        <taxon>Bacillati</taxon>
        <taxon>Bacillota</taxon>
        <taxon>Clostridia</taxon>
        <taxon>Lachnospirales</taxon>
        <taxon>Lachnospiraceae</taxon>
        <taxon>Blautia</taxon>
    </lineage>
</organism>
<evidence type="ECO:0000256" key="1">
    <source>
        <dbReference type="SAM" id="Phobius"/>
    </source>
</evidence>
<evidence type="ECO:0000313" key="2">
    <source>
        <dbReference type="EMBL" id="MCC2229319.1"/>
    </source>
</evidence>
<dbReference type="Proteomes" id="UP001198612">
    <property type="component" value="Unassembled WGS sequence"/>
</dbReference>
<keyword evidence="1" id="KW-0472">Membrane</keyword>
<keyword evidence="1" id="KW-0812">Transmembrane</keyword>
<accession>A0AAW4WFL3</accession>
<protein>
    <submittedName>
        <fullName evidence="2">DUF4367 domain-containing protein</fullName>
    </submittedName>
</protein>
<reference evidence="2 3" key="1">
    <citation type="submission" date="2021-10" db="EMBL/GenBank/DDBJ databases">
        <title>Anaerobic single-cell dispensing facilitates the cultivation of human gut bacteria.</title>
        <authorList>
            <person name="Afrizal A."/>
        </authorList>
    </citation>
    <scope>NUCLEOTIDE SEQUENCE [LARGE SCALE GENOMIC DNA]</scope>
    <source>
        <strain evidence="2 3">CLA-AA-H217</strain>
    </source>
</reference>
<sequence>MRLEDMKNDIPETPDFIHNMIQNEVAKQLADNKVANLRRRKRWTAPKVAAVAAACALAVSTAVYAGVNLYHWFLEKQGSYGVSVKIDAGDVAKKTVLPDEVPEVDLSAKYVPEGMSWIDEYHLQYPEHGMTGGFSFSFVLLDKNDLGQVVQDQNVIDSEERTFGKYQGIYLKYNSITENGALNQRIYLVCPDLYRVLMIYIGDDVSKDEAIKVAENLVIEGNTTMVKTAGLPTLQILLERYAYSEISGTFILI</sequence>
<feature type="transmembrane region" description="Helical" evidence="1">
    <location>
        <begin position="48"/>
        <end position="73"/>
    </location>
</feature>
<proteinExistence type="predicted"/>